<dbReference type="SMART" id="SM00176">
    <property type="entry name" value="RAN"/>
    <property type="match status" value="1"/>
</dbReference>
<keyword evidence="6" id="KW-0449">Lipoprotein</keyword>
<dbReference type="SMART" id="SM00174">
    <property type="entry name" value="RHO"/>
    <property type="match status" value="1"/>
</dbReference>
<reference evidence="9" key="2">
    <citation type="submission" date="2025-08" db="UniProtKB">
        <authorList>
            <consortium name="Ensembl"/>
        </authorList>
    </citation>
    <scope>IDENTIFICATION</scope>
</reference>
<comment type="catalytic activity">
    <reaction evidence="8">
        <text>GTP + H2O = GDP + phosphate + H(+)</text>
        <dbReference type="Rhea" id="RHEA:19669"/>
        <dbReference type="ChEBI" id="CHEBI:15377"/>
        <dbReference type="ChEBI" id="CHEBI:15378"/>
        <dbReference type="ChEBI" id="CHEBI:37565"/>
        <dbReference type="ChEBI" id="CHEBI:43474"/>
        <dbReference type="ChEBI" id="CHEBI:58189"/>
        <dbReference type="EC" id="3.6.5.2"/>
    </reaction>
    <physiologicalReaction direction="left-to-right" evidence="8">
        <dbReference type="Rhea" id="RHEA:19670"/>
    </physiologicalReaction>
</comment>
<keyword evidence="10" id="KW-1185">Reference proteome</keyword>
<dbReference type="InterPro" id="IPR027417">
    <property type="entry name" value="P-loop_NTPase"/>
</dbReference>
<evidence type="ECO:0000256" key="4">
    <source>
        <dbReference type="ARBA" id="ARBA00022741"/>
    </source>
</evidence>
<dbReference type="Proteomes" id="UP000314981">
    <property type="component" value="Chromosome 25"/>
</dbReference>
<dbReference type="GO" id="GO:0005525">
    <property type="term" value="F:GTP binding"/>
    <property type="evidence" value="ECO:0007669"/>
    <property type="project" value="UniProtKB-KW"/>
</dbReference>
<dbReference type="AlphaFoldDB" id="A0A4W2CA33"/>
<dbReference type="InterPro" id="IPR001806">
    <property type="entry name" value="Small_GTPase"/>
</dbReference>
<evidence type="ECO:0000256" key="8">
    <source>
        <dbReference type="ARBA" id="ARBA00047660"/>
    </source>
</evidence>
<proteinExistence type="inferred from homology"/>
<dbReference type="Pfam" id="PF00071">
    <property type="entry name" value="Ras"/>
    <property type="match status" value="1"/>
</dbReference>
<name>A0A4W2CA33_BOBOX</name>
<dbReference type="SUPFAM" id="SSF52540">
    <property type="entry name" value="P-loop containing nucleoside triphosphate hydrolases"/>
    <property type="match status" value="1"/>
</dbReference>
<dbReference type="InterPro" id="IPR005225">
    <property type="entry name" value="Small_GTP-bd"/>
</dbReference>
<dbReference type="EC" id="3.6.5.2" evidence="2"/>
<evidence type="ECO:0000256" key="2">
    <source>
        <dbReference type="ARBA" id="ARBA00011984"/>
    </source>
</evidence>
<dbReference type="GO" id="GO:0007264">
    <property type="term" value="P:small GTPase-mediated signal transduction"/>
    <property type="evidence" value="ECO:0007669"/>
    <property type="project" value="InterPro"/>
</dbReference>
<evidence type="ECO:0000256" key="5">
    <source>
        <dbReference type="ARBA" id="ARBA00023134"/>
    </source>
</evidence>
<dbReference type="SMART" id="SM00173">
    <property type="entry name" value="RAS"/>
    <property type="match status" value="1"/>
</dbReference>
<evidence type="ECO:0000256" key="3">
    <source>
        <dbReference type="ARBA" id="ARBA00022481"/>
    </source>
</evidence>
<evidence type="ECO:0000313" key="9">
    <source>
        <dbReference type="Ensembl" id="ENSBIXP00000008719.1"/>
    </source>
</evidence>
<dbReference type="Ensembl" id="ENSBIXT00000016519.1">
    <property type="protein sequence ID" value="ENSBIXP00000008719.1"/>
    <property type="gene ID" value="ENSBIXG00000014489.1"/>
</dbReference>
<dbReference type="InterPro" id="IPR003578">
    <property type="entry name" value="Small_GTPase_Rho"/>
</dbReference>
<dbReference type="PROSITE" id="PS51419">
    <property type="entry name" value="RAB"/>
    <property type="match status" value="1"/>
</dbReference>
<evidence type="ECO:0000256" key="6">
    <source>
        <dbReference type="ARBA" id="ARBA00023288"/>
    </source>
</evidence>
<dbReference type="PROSITE" id="PS51420">
    <property type="entry name" value="RHO"/>
    <property type="match status" value="1"/>
</dbReference>
<sequence>MQAIKCVVVGDGAVGKTCLLISYTTNAFPGEYIPTVFDNYSANVMVDGKPVNLGLWDTAGQEDYDRLRPLSYPQTDVFLICFSLVSPASFENVRAKWYPEVRHHCPNTPIILVGTKLDLRDDKDTIEKLKEKKLTPITYPQGLAMAKEIGMRPPLSQMLSPLLFLWWRLEPTWGSGAGVWPAFRTDWAKQGPLCSGQGGGATAPRSEGEAVFPTGAVKYLECSALTQRGLKTVFDEAIRAVLCPPPVKKRKRKCLLL</sequence>
<keyword evidence="3" id="KW-0488">Methylation</keyword>
<evidence type="ECO:0000256" key="1">
    <source>
        <dbReference type="ARBA" id="ARBA00010142"/>
    </source>
</evidence>
<dbReference type="GO" id="GO:0003925">
    <property type="term" value="F:G protein activity"/>
    <property type="evidence" value="ECO:0007669"/>
    <property type="project" value="UniProtKB-EC"/>
</dbReference>
<dbReference type="SMART" id="SM00175">
    <property type="entry name" value="RAB"/>
    <property type="match status" value="1"/>
</dbReference>
<comment type="similarity">
    <text evidence="1">Belongs to the small GTPase superfamily. Rho family.</text>
</comment>
<accession>A0A4W2CA33</accession>
<dbReference type="PANTHER" id="PTHR24072">
    <property type="entry name" value="RHO FAMILY GTPASE"/>
    <property type="match status" value="1"/>
</dbReference>
<dbReference type="PROSITE" id="PS51421">
    <property type="entry name" value="RAS"/>
    <property type="match status" value="1"/>
</dbReference>
<gene>
    <name evidence="9" type="primary">RAC1</name>
</gene>
<dbReference type="FunFam" id="3.40.50.300:FF:000088">
    <property type="entry name" value="Ras-related C3 botulinum toxin substrate 1"/>
    <property type="match status" value="1"/>
</dbReference>
<dbReference type="OMA" id="PFCDVFL"/>
<evidence type="ECO:0000313" key="10">
    <source>
        <dbReference type="Proteomes" id="UP000314981"/>
    </source>
</evidence>
<dbReference type="Gene3D" id="3.40.50.300">
    <property type="entry name" value="P-loop containing nucleotide triphosphate hydrolases"/>
    <property type="match status" value="2"/>
</dbReference>
<protein>
    <recommendedName>
        <fullName evidence="2">small monomeric GTPase</fullName>
        <ecNumber evidence="2">3.6.5.2</ecNumber>
    </recommendedName>
</protein>
<dbReference type="CDD" id="cd01871">
    <property type="entry name" value="Rac1_like"/>
    <property type="match status" value="1"/>
</dbReference>
<keyword evidence="5" id="KW-0342">GTP-binding</keyword>
<keyword evidence="7" id="KW-0636">Prenylation</keyword>
<reference evidence="9 10" key="1">
    <citation type="submission" date="2018-11" db="EMBL/GenBank/DDBJ databases">
        <title>Haplotype-resolved cattle genomes.</title>
        <authorList>
            <person name="Low W.Y."/>
            <person name="Tearle R."/>
            <person name="Bickhart D.M."/>
            <person name="Rosen B.D."/>
            <person name="Koren S."/>
            <person name="Rhie A."/>
            <person name="Hiendleder S."/>
            <person name="Phillippy A.M."/>
            <person name="Smith T.P.L."/>
            <person name="Williams J.L."/>
        </authorList>
    </citation>
    <scope>NUCLEOTIDE SEQUENCE [LARGE SCALE GENOMIC DNA]</scope>
</reference>
<keyword evidence="4" id="KW-0547">Nucleotide-binding</keyword>
<reference evidence="9" key="3">
    <citation type="submission" date="2025-09" db="UniProtKB">
        <authorList>
            <consortium name="Ensembl"/>
        </authorList>
    </citation>
    <scope>IDENTIFICATION</scope>
</reference>
<dbReference type="STRING" id="30522.A0A4W2CA33"/>
<evidence type="ECO:0000256" key="7">
    <source>
        <dbReference type="ARBA" id="ARBA00023289"/>
    </source>
</evidence>
<dbReference type="PRINTS" id="PR00449">
    <property type="entry name" value="RASTRNSFRMNG"/>
</dbReference>
<organism evidence="9 10">
    <name type="scientific">Bos indicus x Bos taurus</name>
    <name type="common">Hybrid cattle</name>
    <dbReference type="NCBI Taxonomy" id="30522"/>
    <lineage>
        <taxon>Eukaryota</taxon>
        <taxon>Metazoa</taxon>
        <taxon>Chordata</taxon>
        <taxon>Craniata</taxon>
        <taxon>Vertebrata</taxon>
        <taxon>Euteleostomi</taxon>
        <taxon>Mammalia</taxon>
        <taxon>Eutheria</taxon>
        <taxon>Laurasiatheria</taxon>
        <taxon>Artiodactyla</taxon>
        <taxon>Ruminantia</taxon>
        <taxon>Pecora</taxon>
        <taxon>Bovidae</taxon>
        <taxon>Bovinae</taxon>
        <taxon>Bos</taxon>
    </lineage>
</organism>
<dbReference type="NCBIfam" id="TIGR00231">
    <property type="entry name" value="small_GTP"/>
    <property type="match status" value="1"/>
</dbReference>